<dbReference type="GO" id="GO:0005261">
    <property type="term" value="F:monoatomic cation channel activity"/>
    <property type="evidence" value="ECO:0007669"/>
    <property type="project" value="InterPro"/>
</dbReference>
<evidence type="ECO:0000256" key="9">
    <source>
        <dbReference type="ARBA" id="ARBA00023303"/>
    </source>
</evidence>
<reference evidence="11 12" key="1">
    <citation type="journal article" date="2010" name="AIDS Res. Hum. Retroviruses">
        <title>Four new HIV-1 group N isolates from Cameroon: Prevalence continues to be low.</title>
        <authorList>
            <person name="Vallari A."/>
            <person name="Bodelle P."/>
            <person name="Ngansop C."/>
            <person name="Makamche F."/>
            <person name="Ndembi N."/>
            <person name="Mbanya D."/>
            <person name="Kaptue L."/>
            <person name="Gurtler L.G."/>
            <person name="McArthur C.P."/>
            <person name="Devare S.G."/>
            <person name="Brennan C.A."/>
        </authorList>
    </citation>
    <scope>NUCLEOTIDE SEQUENCE [LARGE SCALE GENOMIC DNA]</scope>
    <source>
        <strain evidence="11">06CM-U14296</strain>
    </source>
</reference>
<name>D3VYG6_HV1</name>
<evidence type="ECO:0000256" key="8">
    <source>
        <dbReference type="ARBA" id="ARBA00023136"/>
    </source>
</evidence>
<evidence type="ECO:0000256" key="4">
    <source>
        <dbReference type="ARBA" id="ARBA00022692"/>
    </source>
</evidence>
<keyword evidence="10" id="KW-1133">Transmembrane helix</keyword>
<dbReference type="GO" id="GO:0033644">
    <property type="term" value="C:host cell membrane"/>
    <property type="evidence" value="ECO:0007669"/>
    <property type="project" value="UniProtKB-SubCell"/>
</dbReference>
<evidence type="ECO:0000256" key="5">
    <source>
        <dbReference type="ARBA" id="ARBA00022703"/>
    </source>
</evidence>
<keyword evidence="2" id="KW-0597">Phosphoprotein</keyword>
<evidence type="ECO:0000256" key="3">
    <source>
        <dbReference type="ARBA" id="ARBA00022581"/>
    </source>
</evidence>
<evidence type="ECO:0000256" key="7">
    <source>
        <dbReference type="ARBA" id="ARBA00023065"/>
    </source>
</evidence>
<proteinExistence type="inferred from homology"/>
<dbReference type="Proteomes" id="UP000175253">
    <property type="component" value="Genome"/>
</dbReference>
<protein>
    <recommendedName>
        <fullName evidence="10">Protein Vpu</fullName>
    </recommendedName>
    <alternativeName>
        <fullName evidence="10">U ORF protein</fullName>
    </alternativeName>
    <alternativeName>
        <fullName evidence="10">Viral protein U</fullName>
    </alternativeName>
</protein>
<evidence type="ECO:0000256" key="2">
    <source>
        <dbReference type="ARBA" id="ARBA00022553"/>
    </source>
</evidence>
<dbReference type="GO" id="GO:0019076">
    <property type="term" value="P:viral release from host cell"/>
    <property type="evidence" value="ECO:0007669"/>
    <property type="project" value="UniProtKB-UniRule"/>
</dbReference>
<evidence type="ECO:0000256" key="1">
    <source>
        <dbReference type="ARBA" id="ARBA00022448"/>
    </source>
</evidence>
<keyword evidence="1 10" id="KW-0813">Transport</keyword>
<keyword evidence="5 10" id="KW-0053">Apoptosis</keyword>
<evidence type="ECO:0000313" key="12">
    <source>
        <dbReference type="Proteomes" id="UP000175253"/>
    </source>
</evidence>
<keyword evidence="9 10" id="KW-0407">Ion channel</keyword>
<organism evidence="11 12">
    <name type="scientific">Human immunodeficiency virus type 1</name>
    <name type="common">HIV-1</name>
    <dbReference type="NCBI Taxonomy" id="11676"/>
    <lineage>
        <taxon>Viruses</taxon>
        <taxon>Riboviria</taxon>
        <taxon>Pararnavirae</taxon>
        <taxon>Artverviricota</taxon>
        <taxon>Revtraviricetes</taxon>
        <taxon>Ortervirales</taxon>
        <taxon>Retroviridae</taxon>
        <taxon>Orthoretrovirinae</taxon>
        <taxon>Lentivirus</taxon>
        <taxon>Lentivirus humimdef1</taxon>
    </lineage>
</organism>
<keyword evidence="7 10" id="KW-0406">Ion transport</keyword>
<comment type="similarity">
    <text evidence="10">Belongs to the HIV-1 VPU protein family.</text>
</comment>
<accession>D3VYG6</accession>
<sequence length="65" mass="7325">MLQSLGFIALGLAIIIAVVIWVLIYREYKKIKLQGRIKTISGNGNNGNEEWLAILLSPDKLDNWV</sequence>
<comment type="function">
    <text evidence="10">Enhances virion budding, by targeting human CD4 and Tetherin/BST2 to proteasome degradation. Degradation of CD4 prevents any unwanted premature interactions between viral Env and its receptor human CD4 in the endoplasmic reticulum. Degradation of antiretroviral protein Tetherin/BST2 is important for virion budding, as BST2 tethers new viral particles to the host cell membrane. Mechanistically, Vpu bridges either CD4 or BST2 to BTRC, a substrate recognition subunit of the Skp1/Cullin/F-box protein E3 ubiquitin ligase, induces their ubiquitination and subsequent proteasomal degradation. The alteration of the E3 ligase specificity by Vpu seems to interfere with the degradation of host IKBKB, leading to NF-kappa-B down-regulation and subsequent apoptosis. Acts as a viroporin that forms an oligomeric ion channel in membranes. Modulates the host DNA repair mechanisms to promote degradation of nuclear viral cDNA in cells that are already productively infected in order to suppress immune sensing and proviral hyper-integration (superinfection). Manipulates PML-NBs and modulates SUMOylation of host BLM protein thereby enhancing its DNA-end processing activity toward viral unintegrated linear DNA. Also inhibits RAD52-mediated homologous repair of viral cDNA, preventing the generation of dead-end circular forms of single copies of the long terminal repeat and permitting sustained nucleolytic attack.</text>
</comment>
<keyword evidence="3 10" id="KW-0945">Host-virus interaction</keyword>
<organismHost>
    <name type="scientific">Homo sapiens</name>
    <name type="common">Human</name>
    <dbReference type="NCBI Taxonomy" id="9606"/>
</organismHost>
<keyword evidence="8 10" id="KW-0472">Membrane</keyword>
<gene>
    <name evidence="10 11" type="primary">vpu</name>
</gene>
<evidence type="ECO:0000313" key="11">
    <source>
        <dbReference type="EMBL" id="ADD25379.1"/>
    </source>
</evidence>
<evidence type="ECO:0000256" key="6">
    <source>
        <dbReference type="ARBA" id="ARBA00022870"/>
    </source>
</evidence>
<evidence type="ECO:0000256" key="10">
    <source>
        <dbReference type="RuleBase" id="RU364058"/>
    </source>
</evidence>
<keyword evidence="6 10" id="KW-1043">Host membrane</keyword>
<dbReference type="EMBL" id="GQ324962">
    <property type="protein sequence ID" value="ADD25379.1"/>
    <property type="molecule type" value="Genomic_DNA"/>
</dbReference>
<dbReference type="InterPro" id="IPR008187">
    <property type="entry name" value="Vpu"/>
</dbReference>
<dbReference type="GO" id="GO:0032801">
    <property type="term" value="P:receptor catabolic process"/>
    <property type="evidence" value="ECO:0007669"/>
    <property type="project" value="InterPro"/>
</dbReference>
<feature type="transmembrane region" description="Helical" evidence="10">
    <location>
        <begin position="6"/>
        <end position="25"/>
    </location>
</feature>
<dbReference type="Pfam" id="PF00558">
    <property type="entry name" value="Vpu"/>
    <property type="match status" value="1"/>
</dbReference>
<keyword evidence="4 10" id="KW-0812">Transmembrane</keyword>
<comment type="subcellular location">
    <subcellularLocation>
        <location evidence="10">Host membrane</location>
        <topology evidence="10">Single-pass type I membrane protein</topology>
    </subcellularLocation>
</comment>